<evidence type="ECO:0000256" key="2">
    <source>
        <dbReference type="ARBA" id="ARBA00023004"/>
    </source>
</evidence>
<evidence type="ECO:0000313" key="5">
    <source>
        <dbReference type="Proteomes" id="UP000001072"/>
    </source>
</evidence>
<dbReference type="GO" id="GO:0020037">
    <property type="term" value="F:heme binding"/>
    <property type="evidence" value="ECO:0007669"/>
    <property type="project" value="InterPro"/>
</dbReference>
<dbReference type="EMBL" id="GL883131">
    <property type="protein sequence ID" value="EGG02324.1"/>
    <property type="molecule type" value="Genomic_DNA"/>
</dbReference>
<dbReference type="Gene3D" id="1.10.630.10">
    <property type="entry name" value="Cytochrome P450"/>
    <property type="match status" value="1"/>
</dbReference>
<dbReference type="GeneID" id="18932657"/>
<keyword evidence="3" id="KW-0349">Heme</keyword>
<dbReference type="Pfam" id="PF00067">
    <property type="entry name" value="p450"/>
    <property type="match status" value="1"/>
</dbReference>
<evidence type="ECO:0000256" key="1">
    <source>
        <dbReference type="ARBA" id="ARBA00022723"/>
    </source>
</evidence>
<dbReference type="Proteomes" id="UP000001072">
    <property type="component" value="Unassembled WGS sequence"/>
</dbReference>
<name>F4RYX6_MELLP</name>
<keyword evidence="2 3" id="KW-0408">Iron</keyword>
<keyword evidence="3" id="KW-0560">Oxidoreductase</keyword>
<keyword evidence="1 3" id="KW-0479">Metal-binding</keyword>
<dbReference type="KEGG" id="mlr:MELLADRAFT_75472"/>
<dbReference type="AlphaFoldDB" id="F4RYX6"/>
<sequence>MRIVESSNATVKLTKDFEVKNGTRLITVNRASSLDINIWGPKDPKVWIPNRLNHLNRKSLLHFGSGQTKCAGMKFAQVELVSILLGFLNRFDCQLLRKNGNQILIDDLDDQIIGFSPGFLPPTVGLGVVMKPREEVWVNLRLRNLEN</sequence>
<keyword evidence="3 4" id="KW-0503">Monooxygenase</keyword>
<keyword evidence="5" id="KW-1185">Reference proteome</keyword>
<dbReference type="RefSeq" id="XP_007414309.1">
    <property type="nucleotide sequence ID" value="XM_007414247.1"/>
</dbReference>
<dbReference type="GO" id="GO:0016705">
    <property type="term" value="F:oxidoreductase activity, acting on paired donors, with incorporation or reduction of molecular oxygen"/>
    <property type="evidence" value="ECO:0007669"/>
    <property type="project" value="InterPro"/>
</dbReference>
<dbReference type="GO" id="GO:0005506">
    <property type="term" value="F:iron ion binding"/>
    <property type="evidence" value="ECO:0007669"/>
    <property type="project" value="InterPro"/>
</dbReference>
<dbReference type="InterPro" id="IPR001128">
    <property type="entry name" value="Cyt_P450"/>
</dbReference>
<evidence type="ECO:0000313" key="4">
    <source>
        <dbReference type="EMBL" id="EGG02324.1"/>
    </source>
</evidence>
<dbReference type="PROSITE" id="PS00086">
    <property type="entry name" value="CYTOCHROME_P450"/>
    <property type="match status" value="1"/>
</dbReference>
<dbReference type="InterPro" id="IPR017972">
    <property type="entry name" value="Cyt_P450_CS"/>
</dbReference>
<accession>F4RYX6</accession>
<dbReference type="SUPFAM" id="SSF48264">
    <property type="entry name" value="Cytochrome P450"/>
    <property type="match status" value="1"/>
</dbReference>
<dbReference type="HOGENOM" id="CLU_1768516_0_0_1"/>
<dbReference type="OrthoDB" id="3366823at2759"/>
<dbReference type="InParanoid" id="F4RYX6"/>
<evidence type="ECO:0000256" key="3">
    <source>
        <dbReference type="RuleBase" id="RU000461"/>
    </source>
</evidence>
<dbReference type="VEuPathDB" id="FungiDB:MELLADRAFT_75472"/>
<proteinExistence type="inferred from homology"/>
<protein>
    <submittedName>
        <fullName evidence="4">Putative cytochrome P450 monooxygenase</fullName>
    </submittedName>
</protein>
<reference evidence="5" key="1">
    <citation type="journal article" date="2011" name="Proc. Natl. Acad. Sci. U.S.A.">
        <title>Obligate biotrophy features unraveled by the genomic analysis of rust fungi.</title>
        <authorList>
            <person name="Duplessis S."/>
            <person name="Cuomo C.A."/>
            <person name="Lin Y.-C."/>
            <person name="Aerts A."/>
            <person name="Tisserant E."/>
            <person name="Veneault-Fourrey C."/>
            <person name="Joly D.L."/>
            <person name="Hacquard S."/>
            <person name="Amselem J."/>
            <person name="Cantarel B.L."/>
            <person name="Chiu R."/>
            <person name="Coutinho P.M."/>
            <person name="Feau N."/>
            <person name="Field M."/>
            <person name="Frey P."/>
            <person name="Gelhaye E."/>
            <person name="Goldberg J."/>
            <person name="Grabherr M.G."/>
            <person name="Kodira C.D."/>
            <person name="Kohler A."/>
            <person name="Kuees U."/>
            <person name="Lindquist E.A."/>
            <person name="Lucas S.M."/>
            <person name="Mago R."/>
            <person name="Mauceli E."/>
            <person name="Morin E."/>
            <person name="Murat C."/>
            <person name="Pangilinan J.L."/>
            <person name="Park R."/>
            <person name="Pearson M."/>
            <person name="Quesneville H."/>
            <person name="Rouhier N."/>
            <person name="Sakthikumar S."/>
            <person name="Salamov A.A."/>
            <person name="Schmutz J."/>
            <person name="Selles B."/>
            <person name="Shapiro H."/>
            <person name="Tanguay P."/>
            <person name="Tuskan G.A."/>
            <person name="Henrissat B."/>
            <person name="Van de Peer Y."/>
            <person name="Rouze P."/>
            <person name="Ellis J.G."/>
            <person name="Dodds P.N."/>
            <person name="Schein J.E."/>
            <person name="Zhong S."/>
            <person name="Hamelin R.C."/>
            <person name="Grigoriev I.V."/>
            <person name="Szabo L.J."/>
            <person name="Martin F."/>
        </authorList>
    </citation>
    <scope>NUCLEOTIDE SEQUENCE [LARGE SCALE GENOMIC DNA]</scope>
    <source>
        <strain evidence="5">98AG31 / pathotype 3-4-7</strain>
    </source>
</reference>
<dbReference type="GO" id="GO:0004497">
    <property type="term" value="F:monooxygenase activity"/>
    <property type="evidence" value="ECO:0007669"/>
    <property type="project" value="UniProtKB-KW"/>
</dbReference>
<organism evidence="5">
    <name type="scientific">Melampsora larici-populina (strain 98AG31 / pathotype 3-4-7)</name>
    <name type="common">Poplar leaf rust fungus</name>
    <dbReference type="NCBI Taxonomy" id="747676"/>
    <lineage>
        <taxon>Eukaryota</taxon>
        <taxon>Fungi</taxon>
        <taxon>Dikarya</taxon>
        <taxon>Basidiomycota</taxon>
        <taxon>Pucciniomycotina</taxon>
        <taxon>Pucciniomycetes</taxon>
        <taxon>Pucciniales</taxon>
        <taxon>Melampsoraceae</taxon>
        <taxon>Melampsora</taxon>
    </lineage>
</organism>
<gene>
    <name evidence="4" type="ORF">MELLADRAFT_75472</name>
</gene>
<comment type="similarity">
    <text evidence="3">Belongs to the cytochrome P450 family.</text>
</comment>
<dbReference type="InterPro" id="IPR036396">
    <property type="entry name" value="Cyt_P450_sf"/>
</dbReference>